<evidence type="ECO:0000256" key="4">
    <source>
        <dbReference type="ARBA" id="ARBA00023228"/>
    </source>
</evidence>
<dbReference type="Ensembl" id="ENSEBUT00000019546.1">
    <property type="protein sequence ID" value="ENSEBUP00000018970.1"/>
    <property type="gene ID" value="ENSEBUG00000011820.1"/>
</dbReference>
<dbReference type="InterPro" id="IPR008979">
    <property type="entry name" value="Galactose-bd-like_sf"/>
</dbReference>
<evidence type="ECO:0000256" key="1">
    <source>
        <dbReference type="ARBA" id="ARBA00004371"/>
    </source>
</evidence>
<dbReference type="InterPro" id="IPR050887">
    <property type="entry name" value="Beta-mannosidase_GH2"/>
</dbReference>
<feature type="domain" description="Glycoside hydrolase family 2 catalytic" evidence="6">
    <location>
        <begin position="240"/>
        <end position="398"/>
    </location>
</feature>
<dbReference type="Gene3D" id="3.20.20.80">
    <property type="entry name" value="Glycosidases"/>
    <property type="match status" value="1"/>
</dbReference>
<evidence type="ECO:0000259" key="6">
    <source>
        <dbReference type="Pfam" id="PF02836"/>
    </source>
</evidence>
<dbReference type="FunFam" id="3.20.20.80:FF:000035">
    <property type="entry name" value="Mannosidase beta"/>
    <property type="match status" value="1"/>
</dbReference>
<dbReference type="GeneTree" id="ENSGT00390000001670"/>
<dbReference type="SUPFAM" id="SSF51445">
    <property type="entry name" value="(Trans)glycosidases"/>
    <property type="match status" value="1"/>
</dbReference>
<evidence type="ECO:0000256" key="5">
    <source>
        <dbReference type="ARBA" id="ARBA00023295"/>
    </source>
</evidence>
<evidence type="ECO:0000313" key="8">
    <source>
        <dbReference type="Ensembl" id="ENSEBUP00000018970.1"/>
    </source>
</evidence>
<protein>
    <submittedName>
        <fullName evidence="8">Mannosidase, beta A, lysosomal</fullName>
    </submittedName>
</protein>
<dbReference type="InterPro" id="IPR017853">
    <property type="entry name" value="GH"/>
</dbReference>
<dbReference type="GO" id="GO:0005764">
    <property type="term" value="C:lysosome"/>
    <property type="evidence" value="ECO:0007669"/>
    <property type="project" value="UniProtKB-SubCell"/>
</dbReference>
<organism evidence="8 9">
    <name type="scientific">Eptatretus burgeri</name>
    <name type="common">Inshore hagfish</name>
    <dbReference type="NCBI Taxonomy" id="7764"/>
    <lineage>
        <taxon>Eukaryota</taxon>
        <taxon>Metazoa</taxon>
        <taxon>Chordata</taxon>
        <taxon>Craniata</taxon>
        <taxon>Vertebrata</taxon>
        <taxon>Cyclostomata</taxon>
        <taxon>Myxini</taxon>
        <taxon>Myxiniformes</taxon>
        <taxon>Myxinidae</taxon>
        <taxon>Eptatretinae</taxon>
        <taxon>Eptatretus</taxon>
    </lineage>
</organism>
<keyword evidence="9" id="KW-1185">Reference proteome</keyword>
<dbReference type="InterPro" id="IPR006103">
    <property type="entry name" value="Glyco_hydro_2_cat"/>
</dbReference>
<evidence type="ECO:0000259" key="7">
    <source>
        <dbReference type="Pfam" id="PF22666"/>
    </source>
</evidence>
<dbReference type="Pfam" id="PF02836">
    <property type="entry name" value="Glyco_hydro_2_C"/>
    <property type="match status" value="1"/>
</dbReference>
<name>A0A8C4QQX0_EPTBU</name>
<keyword evidence="3" id="KW-0378">Hydrolase</keyword>
<evidence type="ECO:0000256" key="3">
    <source>
        <dbReference type="ARBA" id="ARBA00022801"/>
    </source>
</evidence>
<evidence type="ECO:0000313" key="9">
    <source>
        <dbReference type="Proteomes" id="UP000694388"/>
    </source>
</evidence>
<dbReference type="PANTHER" id="PTHR43730">
    <property type="entry name" value="BETA-MANNOSIDASE"/>
    <property type="match status" value="1"/>
</dbReference>
<reference evidence="8" key="1">
    <citation type="submission" date="2025-08" db="UniProtKB">
        <authorList>
            <consortium name="Ensembl"/>
        </authorList>
    </citation>
    <scope>IDENTIFICATION</scope>
</reference>
<comment type="subcellular location">
    <subcellularLocation>
        <location evidence="1">Lysosome</location>
    </subcellularLocation>
</comment>
<dbReference type="GO" id="GO:0006516">
    <property type="term" value="P:glycoprotein catabolic process"/>
    <property type="evidence" value="ECO:0007669"/>
    <property type="project" value="TreeGrafter"/>
</dbReference>
<dbReference type="PANTHER" id="PTHR43730:SF1">
    <property type="entry name" value="BETA-MANNOSIDASE"/>
    <property type="match status" value="1"/>
</dbReference>
<dbReference type="AlphaFoldDB" id="A0A8C4QQX0"/>
<evidence type="ECO:0000256" key="2">
    <source>
        <dbReference type="ARBA" id="ARBA00022729"/>
    </source>
</evidence>
<reference evidence="8" key="2">
    <citation type="submission" date="2025-09" db="UniProtKB">
        <authorList>
            <consortium name="Ensembl"/>
        </authorList>
    </citation>
    <scope>IDENTIFICATION</scope>
</reference>
<proteinExistence type="predicted"/>
<keyword evidence="2" id="KW-0732">Signal</keyword>
<dbReference type="GO" id="GO:0005975">
    <property type="term" value="P:carbohydrate metabolic process"/>
    <property type="evidence" value="ECO:0007669"/>
    <property type="project" value="InterPro"/>
</dbReference>
<dbReference type="SUPFAM" id="SSF49303">
    <property type="entry name" value="beta-Galactosidase/glucuronidase domain"/>
    <property type="match status" value="1"/>
</dbReference>
<dbReference type="InterPro" id="IPR054593">
    <property type="entry name" value="Beta-mannosidase-like_N2"/>
</dbReference>
<feature type="domain" description="Beta-mannosidase-like galactose-binding" evidence="7">
    <location>
        <begin position="26"/>
        <end position="94"/>
    </location>
</feature>
<keyword evidence="4" id="KW-0458">Lysosome</keyword>
<sequence>HSRTLRTPCILHTHPFGVVPGVSLMVRDPHFRFNDLYYRWIAYENWTFYRNFSFSGDLRHQQKVVLVFDSIDTVAKVSLNGRTVGHTNNMFITYVSTWPILTQTSFGWDWAPAFATQGVRLGVRLETFSAAALEQLSITTHLGWTLHFLFCFVTFISASEKKQSLKNNPFLLSFPCLFFVVYTVELWWPQGEGDRPGYDVTVIFKLDQGSIIQRNVKVYFRTVELVQQTVQGSPGLSFYLRINGRPVFLRGANWVPADSFLERVTRPRLQNLLQSVVDANMNALRVFGGGIYEQSIFYSLCDELGIMVIQDFMFACALYPAEPTFLESVRNEISQQVLRLSSHPSIVMWVSNNENEVALAKNWFDIPLHLAPHYRSDYISLYIATLRNVILQEDKSRPFLPSSPTNGVESKREGWIAQNPYDTHYGDVHYYNYTADCWDWQTFPCARFLSEFGYQSWPSFSSVAEVSLPEDWQLNSSFCNIRQHQTDGNKYILHQIHRNYPIPVTQNPLRSFQLILYLSQVSQAQCVKMQVEFYRRSRNEVKNGEGWTMGALYWQLNDVWQAPSWSSLGKKMCCFLSCLFVHRLLDLLHMLTGKVHTVCFLKNLMSSGLSVYLSVCLSVRLPTIFIFLSPPRRFGRLSSNLTQ</sequence>
<dbReference type="SUPFAM" id="SSF49785">
    <property type="entry name" value="Galactose-binding domain-like"/>
    <property type="match status" value="1"/>
</dbReference>
<dbReference type="Proteomes" id="UP000694388">
    <property type="component" value="Unplaced"/>
</dbReference>
<accession>A0A8C4QQX0</accession>
<dbReference type="Pfam" id="PF22666">
    <property type="entry name" value="Glyco_hydro_2_N2"/>
    <property type="match status" value="1"/>
</dbReference>
<dbReference type="GO" id="GO:0004567">
    <property type="term" value="F:beta-mannosidase activity"/>
    <property type="evidence" value="ECO:0007669"/>
    <property type="project" value="TreeGrafter"/>
</dbReference>
<keyword evidence="5" id="KW-0326">Glycosidase</keyword>
<dbReference type="Gene3D" id="2.60.120.260">
    <property type="entry name" value="Galactose-binding domain-like"/>
    <property type="match status" value="1"/>
</dbReference>
<dbReference type="InterPro" id="IPR036156">
    <property type="entry name" value="Beta-gal/glucu_dom_sf"/>
</dbReference>